<dbReference type="InterPro" id="IPR036317">
    <property type="entry name" value="Cullin_homology_sf"/>
</dbReference>
<dbReference type="EMBL" id="CAJNOO010006394">
    <property type="protein sequence ID" value="CAF1446321.1"/>
    <property type="molecule type" value="Genomic_DNA"/>
</dbReference>
<reference evidence="4" key="1">
    <citation type="submission" date="2021-02" db="EMBL/GenBank/DDBJ databases">
        <authorList>
            <person name="Nowell W R."/>
        </authorList>
    </citation>
    <scope>NUCLEOTIDE SEQUENCE</scope>
</reference>
<dbReference type="Proteomes" id="UP000663864">
    <property type="component" value="Unassembled WGS sequence"/>
</dbReference>
<evidence type="ECO:0000313" key="5">
    <source>
        <dbReference type="Proteomes" id="UP000663823"/>
    </source>
</evidence>
<dbReference type="EMBL" id="CAJOAX010009884">
    <property type="protein sequence ID" value="CAF4064893.1"/>
    <property type="molecule type" value="Genomic_DNA"/>
</dbReference>
<dbReference type="GO" id="GO:0031625">
    <property type="term" value="F:ubiquitin protein ligase binding"/>
    <property type="evidence" value="ECO:0007669"/>
    <property type="project" value="InterPro"/>
</dbReference>
<dbReference type="Gene3D" id="1.20.1310.10">
    <property type="entry name" value="Cullin Repeats"/>
    <property type="match status" value="1"/>
</dbReference>
<evidence type="ECO:0000313" key="4">
    <source>
        <dbReference type="EMBL" id="CAF4064893.1"/>
    </source>
</evidence>
<dbReference type="Proteomes" id="UP000663882">
    <property type="component" value="Unassembled WGS sequence"/>
</dbReference>
<evidence type="ECO:0000313" key="2">
    <source>
        <dbReference type="EMBL" id="CAF1490390.1"/>
    </source>
</evidence>
<accession>A0A819S6F0</accession>
<evidence type="ECO:0000313" key="3">
    <source>
        <dbReference type="EMBL" id="CAF4032344.1"/>
    </source>
</evidence>
<protein>
    <submittedName>
        <fullName evidence="4">Uncharacterized protein</fullName>
    </submittedName>
</protein>
<dbReference type="Proteomes" id="UP000663823">
    <property type="component" value="Unassembled WGS sequence"/>
</dbReference>
<dbReference type="SUPFAM" id="SSF75632">
    <property type="entry name" value="Cullin homology domain"/>
    <property type="match status" value="1"/>
</dbReference>
<gene>
    <name evidence="3" type="ORF">JBS370_LOCUS28031</name>
    <name evidence="4" type="ORF">OTI717_LOCUS32338</name>
    <name evidence="1" type="ORF">RFH988_LOCUS36558</name>
    <name evidence="2" type="ORF">ZHD862_LOCUS36976</name>
</gene>
<dbReference type="AlphaFoldDB" id="A0A819S6F0"/>
<sequence>MLIECLILQLNGSIHYERLMISKLKQACDFKYTLIFEQIIQDIGFNKIFIDKYQSYCEKENVFSFGINNLN</sequence>
<comment type="caution">
    <text evidence="4">The sequence shown here is derived from an EMBL/GenBank/DDBJ whole genome shotgun (WGS) entry which is preliminary data.</text>
</comment>
<organism evidence="4 5">
    <name type="scientific">Rotaria sordida</name>
    <dbReference type="NCBI Taxonomy" id="392033"/>
    <lineage>
        <taxon>Eukaryota</taxon>
        <taxon>Metazoa</taxon>
        <taxon>Spiralia</taxon>
        <taxon>Gnathifera</taxon>
        <taxon>Rotifera</taxon>
        <taxon>Eurotatoria</taxon>
        <taxon>Bdelloidea</taxon>
        <taxon>Philodinida</taxon>
        <taxon>Philodinidae</taxon>
        <taxon>Rotaria</taxon>
    </lineage>
</organism>
<dbReference type="Proteomes" id="UP000663836">
    <property type="component" value="Unassembled WGS sequence"/>
</dbReference>
<proteinExistence type="predicted"/>
<dbReference type="EMBL" id="CAJOBD010005477">
    <property type="protein sequence ID" value="CAF4032344.1"/>
    <property type="molecule type" value="Genomic_DNA"/>
</dbReference>
<dbReference type="EMBL" id="CAJNOT010006481">
    <property type="protein sequence ID" value="CAF1490390.1"/>
    <property type="molecule type" value="Genomic_DNA"/>
</dbReference>
<name>A0A819S6F0_9BILA</name>
<dbReference type="GO" id="GO:0006511">
    <property type="term" value="P:ubiquitin-dependent protein catabolic process"/>
    <property type="evidence" value="ECO:0007669"/>
    <property type="project" value="InterPro"/>
</dbReference>
<evidence type="ECO:0000313" key="1">
    <source>
        <dbReference type="EMBL" id="CAF1446321.1"/>
    </source>
</evidence>